<organism evidence="8 9">
    <name type="scientific">Pseudodesulfovibrio alkaliphilus</name>
    <dbReference type="NCBI Taxonomy" id="2661613"/>
    <lineage>
        <taxon>Bacteria</taxon>
        <taxon>Pseudomonadati</taxon>
        <taxon>Thermodesulfobacteriota</taxon>
        <taxon>Desulfovibrionia</taxon>
        <taxon>Desulfovibrionales</taxon>
        <taxon>Desulfovibrionaceae</taxon>
    </lineage>
</organism>
<feature type="domain" description="Type II secretion system protein GspF" evidence="7">
    <location>
        <begin position="157"/>
        <end position="282"/>
    </location>
</feature>
<evidence type="ECO:0000256" key="6">
    <source>
        <dbReference type="SAM" id="Phobius"/>
    </source>
</evidence>
<dbReference type="PANTHER" id="PTHR35007:SF1">
    <property type="entry name" value="PILUS ASSEMBLY PROTEIN"/>
    <property type="match status" value="1"/>
</dbReference>
<evidence type="ECO:0000256" key="2">
    <source>
        <dbReference type="ARBA" id="ARBA00022475"/>
    </source>
</evidence>
<evidence type="ECO:0000256" key="4">
    <source>
        <dbReference type="ARBA" id="ARBA00022989"/>
    </source>
</evidence>
<gene>
    <name evidence="8" type="ORF">GKC30_12885</name>
</gene>
<dbReference type="AlphaFoldDB" id="A0A7K1KRI3"/>
<dbReference type="PANTHER" id="PTHR35007">
    <property type="entry name" value="INTEGRAL MEMBRANE PROTEIN-RELATED"/>
    <property type="match status" value="1"/>
</dbReference>
<keyword evidence="5 6" id="KW-0472">Membrane</keyword>
<evidence type="ECO:0000256" key="3">
    <source>
        <dbReference type="ARBA" id="ARBA00022692"/>
    </source>
</evidence>
<dbReference type="InterPro" id="IPR018076">
    <property type="entry name" value="T2SS_GspF_dom"/>
</dbReference>
<reference evidence="8 9" key="1">
    <citation type="submission" date="2019-11" db="EMBL/GenBank/DDBJ databases">
        <title>Pseudodesulfovibrio alkaliphilus, sp. nov., an alkaliphilic sulfate-reducing bacteria from mud volcano of Taman peninsula, Russia.</title>
        <authorList>
            <person name="Frolova A."/>
            <person name="Merkel A.Y."/>
            <person name="Slobodkin A.I."/>
        </authorList>
    </citation>
    <scope>NUCLEOTIDE SEQUENCE [LARGE SCALE GENOMIC DNA]</scope>
    <source>
        <strain evidence="8 9">F-1</strain>
    </source>
</reference>
<feature type="transmembrane region" description="Helical" evidence="6">
    <location>
        <begin position="303"/>
        <end position="320"/>
    </location>
</feature>
<keyword evidence="3 6" id="KW-0812">Transmembrane</keyword>
<evidence type="ECO:0000259" key="7">
    <source>
        <dbReference type="Pfam" id="PF00482"/>
    </source>
</evidence>
<comment type="subcellular location">
    <subcellularLocation>
        <location evidence="1">Cell membrane</location>
        <topology evidence="1">Multi-pass membrane protein</topology>
    </subcellularLocation>
</comment>
<keyword evidence="4 6" id="KW-1133">Transmembrane helix</keyword>
<evidence type="ECO:0000256" key="1">
    <source>
        <dbReference type="ARBA" id="ARBA00004651"/>
    </source>
</evidence>
<feature type="transmembrane region" description="Helical" evidence="6">
    <location>
        <begin position="93"/>
        <end position="111"/>
    </location>
</feature>
<dbReference type="InterPro" id="IPR042094">
    <property type="entry name" value="T2SS_GspF_sf"/>
</dbReference>
<evidence type="ECO:0000313" key="9">
    <source>
        <dbReference type="Proteomes" id="UP000461162"/>
    </source>
</evidence>
<dbReference type="Gene3D" id="1.20.81.30">
    <property type="entry name" value="Type II secretion system (T2SS), domain F"/>
    <property type="match status" value="1"/>
</dbReference>
<accession>A0A7K1KRI3</accession>
<dbReference type="Pfam" id="PF00482">
    <property type="entry name" value="T2SSF"/>
    <property type="match status" value="1"/>
</dbReference>
<proteinExistence type="predicted"/>
<feature type="transmembrane region" description="Helical" evidence="6">
    <location>
        <begin position="117"/>
        <end position="138"/>
    </location>
</feature>
<dbReference type="EMBL" id="WODC01000009">
    <property type="protein sequence ID" value="MUM78532.1"/>
    <property type="molecule type" value="Genomic_DNA"/>
</dbReference>
<name>A0A7K1KRI3_9BACT</name>
<dbReference type="RefSeq" id="WP_155935356.1">
    <property type="nucleotide sequence ID" value="NZ_WODC01000009.1"/>
</dbReference>
<dbReference type="Proteomes" id="UP000461162">
    <property type="component" value="Unassembled WGS sequence"/>
</dbReference>
<keyword evidence="2" id="KW-1003">Cell membrane</keyword>
<dbReference type="GO" id="GO:0005886">
    <property type="term" value="C:plasma membrane"/>
    <property type="evidence" value="ECO:0007669"/>
    <property type="project" value="UniProtKB-SubCell"/>
</dbReference>
<keyword evidence="9" id="KW-1185">Reference proteome</keyword>
<evidence type="ECO:0000313" key="8">
    <source>
        <dbReference type="EMBL" id="MUM78532.1"/>
    </source>
</evidence>
<feature type="transmembrane region" description="Helical" evidence="6">
    <location>
        <begin position="265"/>
        <end position="283"/>
    </location>
</feature>
<protein>
    <recommendedName>
        <fullName evidence="7">Type II secretion system protein GspF domain-containing protein</fullName>
    </recommendedName>
</protein>
<comment type="caution">
    <text evidence="8">The sequence shown here is derived from an EMBL/GenBank/DDBJ whole genome shotgun (WGS) entry which is preliminary data.</text>
</comment>
<sequence length="324" mass="35638">MLNLFTMLVFLFVLVLVYVLRAFSQRRLRREAVEDRLEQLKRQVEQDHPVRRQDADDSIVLAQDAYAGPFAKLRRAYRKLSRNIEMLGWSKNLRLRVLAVLGCGLVGSALVARMTPYPVTTVLIGTVALSAAIGMVAYQSAMNKYMEALGQALPEAIDSIARICRSGVPAQSSFAIAAENLRGPLAGELLALDHWLRLGVPLRQALQESAQRVPLREYRFFAVILIISQESGGRLADTLGGLATTLRSRAELAMKVQAKTSEARASIKIVATLVPGVLAYMYFNAPNDFQFLLSDPAGVKVLAYSAASVLSGLGITYAMVRRVR</sequence>
<feature type="transmembrane region" description="Helical" evidence="6">
    <location>
        <begin position="6"/>
        <end position="23"/>
    </location>
</feature>
<evidence type="ECO:0000256" key="5">
    <source>
        <dbReference type="ARBA" id="ARBA00023136"/>
    </source>
</evidence>